<evidence type="ECO:0000256" key="1">
    <source>
        <dbReference type="SAM" id="MobiDB-lite"/>
    </source>
</evidence>
<evidence type="ECO:0000259" key="3">
    <source>
        <dbReference type="Pfam" id="PF07811"/>
    </source>
</evidence>
<name>C8X8P8_NAKMY</name>
<dbReference type="HOGENOM" id="CLU_128792_1_1_11"/>
<keyword evidence="5" id="KW-1185">Reference proteome</keyword>
<feature type="transmembrane region" description="Helical" evidence="2">
    <location>
        <begin position="27"/>
        <end position="48"/>
    </location>
</feature>
<dbReference type="KEGG" id="nml:Namu_2757"/>
<feature type="domain" description="TadE-like" evidence="3">
    <location>
        <begin position="25"/>
        <end position="67"/>
    </location>
</feature>
<dbReference type="eggNOG" id="COG4961">
    <property type="taxonomic scope" value="Bacteria"/>
</dbReference>
<feature type="region of interest" description="Disordered" evidence="1">
    <location>
        <begin position="1"/>
        <end position="21"/>
    </location>
</feature>
<dbReference type="AlphaFoldDB" id="C8X8P8"/>
<reference evidence="4 5" key="2">
    <citation type="journal article" date="2010" name="Stand. Genomic Sci.">
        <title>Complete genome sequence of Nakamurella multipartita type strain (Y-104).</title>
        <authorList>
            <person name="Tice H."/>
            <person name="Mayilraj S."/>
            <person name="Sims D."/>
            <person name="Lapidus A."/>
            <person name="Nolan M."/>
            <person name="Lucas S."/>
            <person name="Glavina Del Rio T."/>
            <person name="Copeland A."/>
            <person name="Cheng J.F."/>
            <person name="Meincke L."/>
            <person name="Bruce D."/>
            <person name="Goodwin L."/>
            <person name="Pitluck S."/>
            <person name="Ivanova N."/>
            <person name="Mavromatis K."/>
            <person name="Ovchinnikova G."/>
            <person name="Pati A."/>
            <person name="Chen A."/>
            <person name="Palaniappan K."/>
            <person name="Land M."/>
            <person name="Hauser L."/>
            <person name="Chang Y.J."/>
            <person name="Jeffries C.D."/>
            <person name="Detter J.C."/>
            <person name="Brettin T."/>
            <person name="Rohde M."/>
            <person name="Goker M."/>
            <person name="Bristow J."/>
            <person name="Eisen J.A."/>
            <person name="Markowitz V."/>
            <person name="Hugenholtz P."/>
            <person name="Kyrpides N.C."/>
            <person name="Klenk H.P."/>
            <person name="Chen F."/>
        </authorList>
    </citation>
    <scope>NUCLEOTIDE SEQUENCE [LARGE SCALE GENOMIC DNA]</scope>
    <source>
        <strain evidence="5">ATCC 700099 / DSM 44233 / CIP 104796 / JCM 9543 / NBRC 105858 / Y-104</strain>
    </source>
</reference>
<dbReference type="RefSeq" id="WP_015747982.1">
    <property type="nucleotide sequence ID" value="NC_013235.1"/>
</dbReference>
<protein>
    <submittedName>
        <fullName evidence="4">TadE family protein</fullName>
    </submittedName>
</protein>
<dbReference type="Pfam" id="PF07811">
    <property type="entry name" value="TadE"/>
    <property type="match status" value="1"/>
</dbReference>
<evidence type="ECO:0000313" key="5">
    <source>
        <dbReference type="Proteomes" id="UP000002218"/>
    </source>
</evidence>
<dbReference type="InterPro" id="IPR012495">
    <property type="entry name" value="TadE-like_dom"/>
</dbReference>
<organism evidence="4 5">
    <name type="scientific">Nakamurella multipartita (strain ATCC 700099 / DSM 44233 / CIP 104796 / JCM 9543 / NBRC 105858 / Y-104)</name>
    <name type="common">Microsphaera multipartita</name>
    <dbReference type="NCBI Taxonomy" id="479431"/>
    <lineage>
        <taxon>Bacteria</taxon>
        <taxon>Bacillati</taxon>
        <taxon>Actinomycetota</taxon>
        <taxon>Actinomycetes</taxon>
        <taxon>Nakamurellales</taxon>
        <taxon>Nakamurellaceae</taxon>
        <taxon>Nakamurella</taxon>
    </lineage>
</organism>
<evidence type="ECO:0000313" key="4">
    <source>
        <dbReference type="EMBL" id="ACV79103.1"/>
    </source>
</evidence>
<reference evidence="5" key="1">
    <citation type="submission" date="2009-09" db="EMBL/GenBank/DDBJ databases">
        <title>The complete genome of Nakamurella multipartita DSM 44233.</title>
        <authorList>
            <consortium name="US DOE Joint Genome Institute (JGI-PGF)"/>
            <person name="Lucas S."/>
            <person name="Copeland A."/>
            <person name="Lapidus A."/>
            <person name="Glavina del Rio T."/>
            <person name="Dalin E."/>
            <person name="Tice H."/>
            <person name="Bruce D."/>
            <person name="Goodwin L."/>
            <person name="Pitluck S."/>
            <person name="Kyrpides N."/>
            <person name="Mavromatis K."/>
            <person name="Ivanova N."/>
            <person name="Ovchinnikova G."/>
            <person name="Sims D."/>
            <person name="Meincke L."/>
            <person name="Brettin T."/>
            <person name="Detter J.C."/>
            <person name="Han C."/>
            <person name="Larimer F."/>
            <person name="Land M."/>
            <person name="Hauser L."/>
            <person name="Markowitz V."/>
            <person name="Cheng J.-F."/>
            <person name="Hugenholtz P."/>
            <person name="Woyke T."/>
            <person name="Wu D."/>
            <person name="Klenk H.-P."/>
            <person name="Eisen J.A."/>
        </authorList>
    </citation>
    <scope>NUCLEOTIDE SEQUENCE [LARGE SCALE GENOMIC DNA]</scope>
    <source>
        <strain evidence="5">ATCC 700099 / DSM 44233 / CIP 104796 / JCM 9543 / NBRC 105858 / Y-104</strain>
    </source>
</reference>
<keyword evidence="2" id="KW-0472">Membrane</keyword>
<sequence>MTPTGTGWLRPDGWRGGAPPHRDRGSASLELCVLASLLVALVLLVVAFGRIGHGRQLVQAAAGSAARSASLAASPAGAADRAQAAATASLADAGLSCGSVETVVDTAAFRAGGQVTVTVSCTADLSSLAIPGLPGDITLTRAATAPLETYRQYTVTGTEP</sequence>
<dbReference type="Proteomes" id="UP000002218">
    <property type="component" value="Chromosome"/>
</dbReference>
<evidence type="ECO:0000256" key="2">
    <source>
        <dbReference type="SAM" id="Phobius"/>
    </source>
</evidence>
<dbReference type="STRING" id="479431.Namu_2757"/>
<gene>
    <name evidence="4" type="ordered locus">Namu_2757</name>
</gene>
<dbReference type="EMBL" id="CP001737">
    <property type="protein sequence ID" value="ACV79103.1"/>
    <property type="molecule type" value="Genomic_DNA"/>
</dbReference>
<dbReference type="OrthoDB" id="3260904at2"/>
<dbReference type="InParanoid" id="C8X8P8"/>
<keyword evidence="2" id="KW-1133">Transmembrane helix</keyword>
<accession>C8X8P8</accession>
<keyword evidence="2" id="KW-0812">Transmembrane</keyword>
<proteinExistence type="predicted"/>